<evidence type="ECO:0000256" key="3">
    <source>
        <dbReference type="ARBA" id="ARBA00012180"/>
    </source>
</evidence>
<evidence type="ECO:0000313" key="9">
    <source>
        <dbReference type="Proteomes" id="UP000694846"/>
    </source>
</evidence>
<dbReference type="PANTHER" id="PTHR10642">
    <property type="entry name" value="RIBONUCLEASE H1"/>
    <property type="match status" value="1"/>
</dbReference>
<dbReference type="EC" id="3.1.26.4" evidence="3"/>
<comment type="similarity">
    <text evidence="2">Belongs to the RNase H family.</text>
</comment>
<dbReference type="InterPro" id="IPR012337">
    <property type="entry name" value="RNaseH-like_sf"/>
</dbReference>
<protein>
    <recommendedName>
        <fullName evidence="3">ribonuclease H</fullName>
        <ecNumber evidence="3">3.1.26.4</ecNumber>
    </recommendedName>
</protein>
<dbReference type="SUPFAM" id="SSF53098">
    <property type="entry name" value="Ribonuclease H-like"/>
    <property type="match status" value="1"/>
</dbReference>
<keyword evidence="9" id="KW-1185">Reference proteome</keyword>
<name>A0A8B8GCZ7_9HEMI</name>
<dbReference type="GO" id="GO:0003676">
    <property type="term" value="F:nucleic acid binding"/>
    <property type="evidence" value="ECO:0007669"/>
    <property type="project" value="InterPro"/>
</dbReference>
<dbReference type="OrthoDB" id="6615482at2759"/>
<dbReference type="Gene3D" id="3.30.420.10">
    <property type="entry name" value="Ribonuclease H-like superfamily/Ribonuclease H"/>
    <property type="match status" value="1"/>
</dbReference>
<feature type="domain" description="RNase H type-1" evidence="8">
    <location>
        <begin position="281"/>
        <end position="409"/>
    </location>
</feature>
<proteinExistence type="inferred from homology"/>
<dbReference type="PANTHER" id="PTHR10642:SF26">
    <property type="entry name" value="RIBONUCLEASE H1"/>
    <property type="match status" value="1"/>
</dbReference>
<dbReference type="GO" id="GO:0043137">
    <property type="term" value="P:DNA replication, removal of RNA primer"/>
    <property type="evidence" value="ECO:0007669"/>
    <property type="project" value="TreeGrafter"/>
</dbReference>
<dbReference type="GO" id="GO:0046872">
    <property type="term" value="F:metal ion binding"/>
    <property type="evidence" value="ECO:0007669"/>
    <property type="project" value="UniProtKB-KW"/>
</dbReference>
<dbReference type="Proteomes" id="UP000694846">
    <property type="component" value="Unplaced"/>
</dbReference>
<sequence>MWRQGIPYCIPMLFADDFTLLCRSTNFALIQKCIQNSTNKLMSWSKLSGFRFSSSKTNLLIFNQKIKSQKISINIGDRTIQDQPRVKVLGITFDSKASWIPHIQNLKNSINSRLNIIKILAHTSWGAQSSTLLKIHKAFILSKMDYGAPLLSTAKVSHLNSLETIHNTGIRLSIGAFHSSPIPSIHAIAGIPSLATRWEEQTSKKAAKMSRLPRDSTYHPKYSSNNIYTKYDLENIIPAETPLCPHWSFSMNIDLDLHQFPKKFTCPNTFKNLFKEKLSLTHTHTQIYTDASLSEGRVGMAIIHDDNQIQWRLSEKCSIYTAEALAIFKAIKYTISEINNNNITIYSDSLSTLTSLKNVQNSTEVVRKIHNAHYKAYLSGKNISYSWIPGHCCIDGNERADKAAKQAYTNTNILYSYLFSYSDIKKVIERDTCQQWETQWNNMTTKLNEIKRSILPWTFPVNTPRKYETAINRLRIGHTRLTHAHLIKKEDPSFAYAVESLLQSNI</sequence>
<evidence type="ECO:0000256" key="7">
    <source>
        <dbReference type="ARBA" id="ARBA00022801"/>
    </source>
</evidence>
<dbReference type="GO" id="GO:0004523">
    <property type="term" value="F:RNA-DNA hybrid ribonuclease activity"/>
    <property type="evidence" value="ECO:0007669"/>
    <property type="project" value="UniProtKB-EC"/>
</dbReference>
<evidence type="ECO:0000313" key="10">
    <source>
        <dbReference type="RefSeq" id="XP_025420803.1"/>
    </source>
</evidence>
<accession>A0A8B8GCZ7</accession>
<dbReference type="InterPro" id="IPR036397">
    <property type="entry name" value="RNaseH_sf"/>
</dbReference>
<keyword evidence="5" id="KW-0479">Metal-binding</keyword>
<dbReference type="GeneID" id="112690912"/>
<reference evidence="10" key="1">
    <citation type="submission" date="2025-08" db="UniProtKB">
        <authorList>
            <consortium name="RefSeq"/>
        </authorList>
    </citation>
    <scope>IDENTIFICATION</scope>
    <source>
        <tissue evidence="10">Whole body</tissue>
    </source>
</reference>
<evidence type="ECO:0000256" key="6">
    <source>
        <dbReference type="ARBA" id="ARBA00022759"/>
    </source>
</evidence>
<comment type="catalytic activity">
    <reaction evidence="1">
        <text>Endonucleolytic cleavage to 5'-phosphomonoester.</text>
        <dbReference type="EC" id="3.1.26.4"/>
    </reaction>
</comment>
<dbReference type="CDD" id="cd09276">
    <property type="entry name" value="Rnase_HI_RT_non_LTR"/>
    <property type="match status" value="1"/>
</dbReference>
<dbReference type="AlphaFoldDB" id="A0A8B8GCZ7"/>
<keyword evidence="4" id="KW-0540">Nuclease</keyword>
<dbReference type="PROSITE" id="PS50879">
    <property type="entry name" value="RNASE_H_1"/>
    <property type="match status" value="1"/>
</dbReference>
<evidence type="ECO:0000256" key="4">
    <source>
        <dbReference type="ARBA" id="ARBA00022722"/>
    </source>
</evidence>
<organism evidence="9 10">
    <name type="scientific">Sipha flava</name>
    <name type="common">yellow sugarcane aphid</name>
    <dbReference type="NCBI Taxonomy" id="143950"/>
    <lineage>
        <taxon>Eukaryota</taxon>
        <taxon>Metazoa</taxon>
        <taxon>Ecdysozoa</taxon>
        <taxon>Arthropoda</taxon>
        <taxon>Hexapoda</taxon>
        <taxon>Insecta</taxon>
        <taxon>Pterygota</taxon>
        <taxon>Neoptera</taxon>
        <taxon>Paraneoptera</taxon>
        <taxon>Hemiptera</taxon>
        <taxon>Sternorrhyncha</taxon>
        <taxon>Aphidomorpha</taxon>
        <taxon>Aphidoidea</taxon>
        <taxon>Aphididae</taxon>
        <taxon>Sipha</taxon>
    </lineage>
</organism>
<evidence type="ECO:0000256" key="5">
    <source>
        <dbReference type="ARBA" id="ARBA00022723"/>
    </source>
</evidence>
<dbReference type="InterPro" id="IPR002156">
    <property type="entry name" value="RNaseH_domain"/>
</dbReference>
<evidence type="ECO:0000259" key="8">
    <source>
        <dbReference type="PROSITE" id="PS50879"/>
    </source>
</evidence>
<dbReference type="InterPro" id="IPR050092">
    <property type="entry name" value="RNase_H"/>
</dbReference>
<gene>
    <name evidence="10" type="primary">LOC112690912</name>
</gene>
<keyword evidence="6" id="KW-0255">Endonuclease</keyword>
<evidence type="ECO:0000256" key="2">
    <source>
        <dbReference type="ARBA" id="ARBA00005300"/>
    </source>
</evidence>
<keyword evidence="7" id="KW-0378">Hydrolase</keyword>
<evidence type="ECO:0000256" key="1">
    <source>
        <dbReference type="ARBA" id="ARBA00000077"/>
    </source>
</evidence>
<dbReference type="RefSeq" id="XP_025420803.1">
    <property type="nucleotide sequence ID" value="XM_025565018.1"/>
</dbReference>
<dbReference type="Pfam" id="PF00075">
    <property type="entry name" value="RNase_H"/>
    <property type="match status" value="1"/>
</dbReference>